<dbReference type="PANTHER" id="PTHR43194">
    <property type="entry name" value="HYDROLASE ALPHA/BETA FOLD FAMILY"/>
    <property type="match status" value="1"/>
</dbReference>
<evidence type="ECO:0000313" key="3">
    <source>
        <dbReference type="EMBL" id="KAF5322641.1"/>
    </source>
</evidence>
<feature type="domain" description="AB hydrolase-1" evidence="2">
    <location>
        <begin position="86"/>
        <end position="385"/>
    </location>
</feature>
<evidence type="ECO:0000259" key="2">
    <source>
        <dbReference type="Pfam" id="PF12697"/>
    </source>
</evidence>
<name>A0A8H5BGD9_9AGAR</name>
<evidence type="ECO:0000256" key="1">
    <source>
        <dbReference type="SAM" id="SignalP"/>
    </source>
</evidence>
<accession>A0A8H5BGD9</accession>
<protein>
    <recommendedName>
        <fullName evidence="2">AB hydrolase-1 domain-containing protein</fullName>
    </recommendedName>
</protein>
<keyword evidence="1" id="KW-0732">Signal</keyword>
<dbReference type="EMBL" id="JAACJJ010000028">
    <property type="protein sequence ID" value="KAF5322641.1"/>
    <property type="molecule type" value="Genomic_DNA"/>
</dbReference>
<feature type="signal peptide" evidence="1">
    <location>
        <begin position="1"/>
        <end position="22"/>
    </location>
</feature>
<dbReference type="AlphaFoldDB" id="A0A8H5BGD9"/>
<dbReference type="Pfam" id="PF12697">
    <property type="entry name" value="Abhydrolase_6"/>
    <property type="match status" value="1"/>
</dbReference>
<proteinExistence type="predicted"/>
<dbReference type="InterPro" id="IPR050228">
    <property type="entry name" value="Carboxylesterase_BioH"/>
</dbReference>
<sequence>MVVSPFRSLTLSLLVLPPLLLATYFMSAFPSPPEPLFIHQSLASLPPAAKIWSIYPEDFYPGGNYASFPNGKVRYWLMGPENGKKVVLIHGLSIPSIVWRDIAPTLAARGYRVLLYDLYGRGYSDAPHTTYDTRLYTSQLAFLMQYLRWEKANIIGLSMVRDFPGSSAVAHSSQGGGIAAAFTAQFPHLVDDAVGFIASGGLIEVRVRVPSPRVYSDLLLSSYILRILIHRTRPANLLFQSEDISRTAKFMSSPLVIMMASTRPIQKYLQHLTNQTASQATNDTANNPIVDVVRLQSAHLSGYNHALSSSLREGPIRGLTAAFQSPAFAGKRVLLVHGTKDRTVPPKYSTRIMKHLPKDAKAKLITVEGAGHDVNISDSEVVAQAILGLLSTPTKDWNEKS</sequence>
<comment type="caution">
    <text evidence="3">The sequence shown here is derived from an EMBL/GenBank/DDBJ whole genome shotgun (WGS) entry which is preliminary data.</text>
</comment>
<evidence type="ECO:0000313" key="4">
    <source>
        <dbReference type="Proteomes" id="UP000567179"/>
    </source>
</evidence>
<keyword evidence="4" id="KW-1185">Reference proteome</keyword>
<feature type="chain" id="PRO_5034242674" description="AB hydrolase-1 domain-containing protein" evidence="1">
    <location>
        <begin position="23"/>
        <end position="401"/>
    </location>
</feature>
<dbReference type="InterPro" id="IPR000073">
    <property type="entry name" value="AB_hydrolase_1"/>
</dbReference>
<dbReference type="Proteomes" id="UP000567179">
    <property type="component" value="Unassembled WGS sequence"/>
</dbReference>
<dbReference type="SUPFAM" id="SSF53474">
    <property type="entry name" value="alpha/beta-Hydrolases"/>
    <property type="match status" value="1"/>
</dbReference>
<gene>
    <name evidence="3" type="ORF">D9619_000210</name>
</gene>
<dbReference type="InterPro" id="IPR029058">
    <property type="entry name" value="AB_hydrolase_fold"/>
</dbReference>
<reference evidence="3 4" key="1">
    <citation type="journal article" date="2020" name="ISME J.">
        <title>Uncovering the hidden diversity of litter-decomposition mechanisms in mushroom-forming fungi.</title>
        <authorList>
            <person name="Floudas D."/>
            <person name="Bentzer J."/>
            <person name="Ahren D."/>
            <person name="Johansson T."/>
            <person name="Persson P."/>
            <person name="Tunlid A."/>
        </authorList>
    </citation>
    <scope>NUCLEOTIDE SEQUENCE [LARGE SCALE GENOMIC DNA]</scope>
    <source>
        <strain evidence="3 4">CBS 101986</strain>
    </source>
</reference>
<dbReference type="PANTHER" id="PTHR43194:SF2">
    <property type="entry name" value="PEROXISOMAL MEMBRANE PROTEIN LPX1"/>
    <property type="match status" value="1"/>
</dbReference>
<organism evidence="3 4">
    <name type="scientific">Psilocybe cf. subviscida</name>
    <dbReference type="NCBI Taxonomy" id="2480587"/>
    <lineage>
        <taxon>Eukaryota</taxon>
        <taxon>Fungi</taxon>
        <taxon>Dikarya</taxon>
        <taxon>Basidiomycota</taxon>
        <taxon>Agaricomycotina</taxon>
        <taxon>Agaricomycetes</taxon>
        <taxon>Agaricomycetidae</taxon>
        <taxon>Agaricales</taxon>
        <taxon>Agaricineae</taxon>
        <taxon>Strophariaceae</taxon>
        <taxon>Psilocybe</taxon>
    </lineage>
</organism>
<dbReference type="OrthoDB" id="408373at2759"/>
<dbReference type="Gene3D" id="3.40.50.1820">
    <property type="entry name" value="alpha/beta hydrolase"/>
    <property type="match status" value="1"/>
</dbReference>